<dbReference type="InterPro" id="IPR000073">
    <property type="entry name" value="AB_hydrolase_1"/>
</dbReference>
<dbReference type="Pfam" id="PF00561">
    <property type="entry name" value="Abhydrolase_1"/>
    <property type="match status" value="1"/>
</dbReference>
<dbReference type="PANTHER" id="PTHR43798">
    <property type="entry name" value="MONOACYLGLYCEROL LIPASE"/>
    <property type="match status" value="1"/>
</dbReference>
<dbReference type="InterPro" id="IPR029058">
    <property type="entry name" value="AB_hydrolase_fold"/>
</dbReference>
<dbReference type="InterPro" id="IPR000639">
    <property type="entry name" value="Epox_hydrolase-like"/>
</dbReference>
<dbReference type="GO" id="GO:0003824">
    <property type="term" value="F:catalytic activity"/>
    <property type="evidence" value="ECO:0007669"/>
    <property type="project" value="InterPro"/>
</dbReference>
<dbReference type="eggNOG" id="COG2267">
    <property type="taxonomic scope" value="Bacteria"/>
</dbReference>
<sequence length="258" mass="29570">MNKIQICNQIELNYIDEGEGIPIILIHGLDGNLAGFKDLKNELKKQYRVITYDVRGHGKSSRTESYELKDHVEDLNDLMGALNIDSAHILGHDMGGIIASEFTEKYQYKVITLTIVSAKSEDIANGFNKLMVDYQEELAGFNKSEAMIILFSKLFKEKDKAMKWYQSQKLYNRPTPEESAIAVRALLNIKDLTHVHHNVSIPTLIVNGKYDPLIQNKSHYDMDQYYDQVTKIVFDNSGHAPHIEEPEKFLKLYLDFVS</sequence>
<protein>
    <submittedName>
        <fullName evidence="2">Putative esterase/lipase</fullName>
    </submittedName>
</protein>
<organism evidence="2 3">
    <name type="scientific">Staphylococcus epidermidis (strain ATCC 12228 / FDA PCI 1200)</name>
    <dbReference type="NCBI Taxonomy" id="176280"/>
    <lineage>
        <taxon>Bacteria</taxon>
        <taxon>Bacillati</taxon>
        <taxon>Bacillota</taxon>
        <taxon>Bacilli</taxon>
        <taxon>Bacillales</taxon>
        <taxon>Staphylococcaceae</taxon>
        <taxon>Staphylococcus</taxon>
    </lineage>
</organism>
<dbReference type="PRINTS" id="PR00412">
    <property type="entry name" value="EPOXHYDRLASE"/>
</dbReference>
<evidence type="ECO:0000259" key="1">
    <source>
        <dbReference type="Pfam" id="PF00561"/>
    </source>
</evidence>
<dbReference type="EMBL" id="AE015929">
    <property type="protein sequence ID" value="AAO03986.1"/>
    <property type="molecule type" value="Genomic_DNA"/>
</dbReference>
<dbReference type="OrthoDB" id="9805423at2"/>
<accession>A0A0H2VEV1</accession>
<dbReference type="PRINTS" id="PR00111">
    <property type="entry name" value="ABHYDROLASE"/>
</dbReference>
<dbReference type="GO" id="GO:0016020">
    <property type="term" value="C:membrane"/>
    <property type="evidence" value="ECO:0007669"/>
    <property type="project" value="TreeGrafter"/>
</dbReference>
<proteinExistence type="predicted"/>
<dbReference type="Proteomes" id="UP000001411">
    <property type="component" value="Chromosome"/>
</dbReference>
<dbReference type="HOGENOM" id="CLU_020336_50_1_9"/>
<gene>
    <name evidence="2" type="ordered locus">SE_0389</name>
</gene>
<dbReference type="RefSeq" id="WP_002485367.1">
    <property type="nucleotide sequence ID" value="NC_004461.1"/>
</dbReference>
<dbReference type="PATRIC" id="fig|176280.10.peg.364"/>
<dbReference type="SUPFAM" id="SSF53474">
    <property type="entry name" value="alpha/beta-Hydrolases"/>
    <property type="match status" value="1"/>
</dbReference>
<dbReference type="KEGG" id="sep:SE_0389"/>
<dbReference type="PANTHER" id="PTHR43798:SF28">
    <property type="entry name" value="AB HYDROLASE-1 DOMAIN-CONTAINING PROTEIN"/>
    <property type="match status" value="1"/>
</dbReference>
<dbReference type="Gene3D" id="3.40.50.1820">
    <property type="entry name" value="alpha/beta hydrolase"/>
    <property type="match status" value="1"/>
</dbReference>
<reference evidence="2 3" key="1">
    <citation type="journal article" date="2003" name="Mol. Microbiol.">
        <title>Genome-based analysis of virulence genes in a non-biofilm-forming Staphylococcus epidermidis strain (ATCC 12228).</title>
        <authorList>
            <person name="Zhang Y.Q."/>
            <person name="Ren S.X."/>
            <person name="Li H.L."/>
            <person name="Wang Y.X."/>
            <person name="Fu G."/>
            <person name="Yang J."/>
            <person name="Qin Z.Q."/>
            <person name="Miao Y.G."/>
            <person name="Wang W.Y."/>
            <person name="Chen R.S."/>
            <person name="Shen Y."/>
            <person name="Chen Z."/>
            <person name="Yuan Z.H."/>
            <person name="Zhao G.P."/>
            <person name="Qu D."/>
            <person name="Danchin A."/>
            <person name="Wen Y.M."/>
        </authorList>
    </citation>
    <scope>NUCLEOTIDE SEQUENCE [LARGE SCALE GENOMIC DNA]</scope>
    <source>
        <strain evidence="3">ATCC 12228 / FDA PCI 1200</strain>
    </source>
</reference>
<dbReference type="AlphaFoldDB" id="A0A0H2VEV1"/>
<dbReference type="InterPro" id="IPR050266">
    <property type="entry name" value="AB_hydrolase_sf"/>
</dbReference>
<name>A0A0H2VEV1_STAES</name>
<evidence type="ECO:0000313" key="3">
    <source>
        <dbReference type="Proteomes" id="UP000001411"/>
    </source>
</evidence>
<evidence type="ECO:0000313" key="2">
    <source>
        <dbReference type="EMBL" id="AAO03986.1"/>
    </source>
</evidence>
<feature type="domain" description="AB hydrolase-1" evidence="1">
    <location>
        <begin position="22"/>
        <end position="246"/>
    </location>
</feature>